<accession>W4L4A5</accession>
<name>W4L4A5_ENTF1</name>
<evidence type="ECO:0000313" key="1">
    <source>
        <dbReference type="EMBL" id="ETW92872.1"/>
    </source>
</evidence>
<dbReference type="EMBL" id="AZHW01001354">
    <property type="protein sequence ID" value="ETW92872.1"/>
    <property type="molecule type" value="Genomic_DNA"/>
</dbReference>
<dbReference type="Proteomes" id="UP000019141">
    <property type="component" value="Unassembled WGS sequence"/>
</dbReference>
<dbReference type="AlphaFoldDB" id="W4L4A5"/>
<comment type="caution">
    <text evidence="1">The sequence shown here is derived from an EMBL/GenBank/DDBJ whole genome shotgun (WGS) entry which is preliminary data.</text>
</comment>
<proteinExistence type="predicted"/>
<dbReference type="HOGENOM" id="CLU_064669_0_0_7"/>
<organism evidence="1 2">
    <name type="scientific">Entotheonella factor</name>
    <dbReference type="NCBI Taxonomy" id="1429438"/>
    <lineage>
        <taxon>Bacteria</taxon>
        <taxon>Pseudomonadati</taxon>
        <taxon>Nitrospinota/Tectimicrobiota group</taxon>
        <taxon>Candidatus Tectimicrobiota</taxon>
        <taxon>Candidatus Entotheonellia</taxon>
        <taxon>Candidatus Entotheonellales</taxon>
        <taxon>Candidatus Entotheonellaceae</taxon>
        <taxon>Candidatus Entotheonella</taxon>
    </lineage>
</organism>
<gene>
    <name evidence="1" type="ORF">ETSY1_41745</name>
</gene>
<sequence length="365" mass="42060">MDPTTAFCPNWDCPARGQSRQGNIGIHSQKEQRFICKVCRKTFSATKGTVFYRLRHSAETVVIVVTLLTYGCPVQAIVAAFGLDERTVATWWTRAGQQSQKLHEHQVERPMDLGHIQADQIRVKKQHGIVWMAMAIQVKTRLWLGGEVSEHRDMTLIRALMTRGRRCAMYRPLLICTDGLKAYIRAARETFRDPVVTGHSGRPKLRPWRHLLIAQVIKRTERRRVVEIERRIIDGTAARVETLRRRSQGDGVINTAYIERLNATFRQRLSALARRGRSLARRTGTLRHGMYVVGSVYNFCWPHLSLDSRRQTTPAMAAGITDHCWSLYELLSFKVPPPQWQPPKRRGRPSRALQGLIERWCRDHD</sequence>
<protein>
    <recommendedName>
        <fullName evidence="3">DDE domain-containing protein</fullName>
    </recommendedName>
</protein>
<reference evidence="1 2" key="1">
    <citation type="journal article" date="2014" name="Nature">
        <title>An environmental bacterial taxon with a large and distinct metabolic repertoire.</title>
        <authorList>
            <person name="Wilson M.C."/>
            <person name="Mori T."/>
            <person name="Ruckert C."/>
            <person name="Uria A.R."/>
            <person name="Helf M.J."/>
            <person name="Takada K."/>
            <person name="Gernert C."/>
            <person name="Steffens U.A."/>
            <person name="Heycke N."/>
            <person name="Schmitt S."/>
            <person name="Rinke C."/>
            <person name="Helfrich E.J."/>
            <person name="Brachmann A.O."/>
            <person name="Gurgui C."/>
            <person name="Wakimoto T."/>
            <person name="Kracht M."/>
            <person name="Crusemann M."/>
            <person name="Hentschel U."/>
            <person name="Abe I."/>
            <person name="Matsunaga S."/>
            <person name="Kalinowski J."/>
            <person name="Takeyama H."/>
            <person name="Piel J."/>
        </authorList>
    </citation>
    <scope>NUCLEOTIDE SEQUENCE [LARGE SCALE GENOMIC DNA]</scope>
    <source>
        <strain evidence="2">TSY1</strain>
    </source>
</reference>
<evidence type="ECO:0000313" key="2">
    <source>
        <dbReference type="Proteomes" id="UP000019141"/>
    </source>
</evidence>
<keyword evidence="2" id="KW-1185">Reference proteome</keyword>
<evidence type="ECO:0008006" key="3">
    <source>
        <dbReference type="Google" id="ProtNLM"/>
    </source>
</evidence>